<dbReference type="GO" id="GO:0007043">
    <property type="term" value="P:cell-cell junction assembly"/>
    <property type="evidence" value="ECO:0000318"/>
    <property type="project" value="GO_Central"/>
</dbReference>
<dbReference type="InterPro" id="IPR006702">
    <property type="entry name" value="CASP_dom"/>
</dbReference>
<dbReference type="Gramene" id="Solyc02g067190.3.1">
    <property type="protein sequence ID" value="Solyc02g067190.3.1"/>
    <property type="gene ID" value="Solyc02g067190.3"/>
</dbReference>
<dbReference type="InParanoid" id="A0A3Q7EZZ0"/>
<evidence type="ECO:0000259" key="8">
    <source>
        <dbReference type="Pfam" id="PF04535"/>
    </source>
</evidence>
<dbReference type="InterPro" id="IPR044173">
    <property type="entry name" value="CASPL"/>
</dbReference>
<feature type="transmembrane region" description="Helical" evidence="7">
    <location>
        <begin position="12"/>
        <end position="33"/>
    </location>
</feature>
<evidence type="ECO:0000313" key="9">
    <source>
        <dbReference type="EnsemblPlants" id="Solyc02g067190.3.1"/>
    </source>
</evidence>
<evidence type="ECO:0000313" key="10">
    <source>
        <dbReference type="Proteomes" id="UP000004994"/>
    </source>
</evidence>
<accession>A0A3Q7EZZ0</accession>
<keyword evidence="10" id="KW-1185">Reference proteome</keyword>
<feature type="transmembrane region" description="Helical" evidence="7">
    <location>
        <begin position="59"/>
        <end position="84"/>
    </location>
</feature>
<reference evidence="9" key="2">
    <citation type="submission" date="2019-01" db="UniProtKB">
        <authorList>
            <consortium name="EnsemblPlants"/>
        </authorList>
    </citation>
    <scope>IDENTIFICATION</scope>
    <source>
        <strain evidence="9">cv. Heinz 1706</strain>
    </source>
</reference>
<feature type="transmembrane region" description="Helical" evidence="7">
    <location>
        <begin position="126"/>
        <end position="147"/>
    </location>
</feature>
<feature type="domain" description="Casparian strip membrane protein" evidence="8">
    <location>
        <begin position="9"/>
        <end position="100"/>
    </location>
</feature>
<dbReference type="PANTHER" id="PTHR36488">
    <property type="entry name" value="CASP-LIKE PROTEIN 1U1"/>
    <property type="match status" value="1"/>
</dbReference>
<dbReference type="GO" id="GO:0042545">
    <property type="term" value="P:cell wall modification"/>
    <property type="evidence" value="ECO:0000318"/>
    <property type="project" value="GO_Central"/>
</dbReference>
<dbReference type="EnsemblPlants" id="Solyc02g067190.3.1">
    <property type="protein sequence ID" value="Solyc02g067190.3.1"/>
    <property type="gene ID" value="Solyc02g067190.3"/>
</dbReference>
<evidence type="ECO:0000256" key="7">
    <source>
        <dbReference type="RuleBase" id="RU361233"/>
    </source>
</evidence>
<reference evidence="9" key="1">
    <citation type="journal article" date="2012" name="Nature">
        <title>The tomato genome sequence provides insights into fleshy fruit evolution.</title>
        <authorList>
            <consortium name="Tomato Genome Consortium"/>
        </authorList>
    </citation>
    <scope>NUCLEOTIDE SEQUENCE [LARGE SCALE GENOMIC DNA]</scope>
    <source>
        <strain evidence="9">cv. Heinz 1706</strain>
    </source>
</reference>
<name>A0A3Q7EZZ0_SOLLC</name>
<evidence type="ECO:0000256" key="4">
    <source>
        <dbReference type="ARBA" id="ARBA00022692"/>
    </source>
</evidence>
<dbReference type="Proteomes" id="UP000004994">
    <property type="component" value="Chromosome 2"/>
</dbReference>
<sequence>MKAKCGVNRGMSVLDLFIRIIAIIATLGSAIAMGTTYETLPFFTQFVRFKAKFNDLPTFTFFVVANAIVSAYLVLSLGLSIYHIMRSRAQASRIALIFFDAGNTKTNWFPICQQFDSFCHRTSGSLVGSFAGVVLIILLIFLSAIALSRQSFNH</sequence>
<dbReference type="GO" id="GO:0005886">
    <property type="term" value="C:plasma membrane"/>
    <property type="evidence" value="ECO:0000318"/>
    <property type="project" value="GO_Central"/>
</dbReference>
<comment type="subunit">
    <text evidence="7">Homodimer and heterodimers.</text>
</comment>
<keyword evidence="3 7" id="KW-1003">Cell membrane</keyword>
<dbReference type="NCBIfam" id="TIGR01569">
    <property type="entry name" value="A_tha_TIGR01569"/>
    <property type="match status" value="2"/>
</dbReference>
<dbReference type="InterPro" id="IPR006459">
    <property type="entry name" value="CASP/CASPL"/>
</dbReference>
<evidence type="ECO:0000256" key="6">
    <source>
        <dbReference type="ARBA" id="ARBA00023136"/>
    </source>
</evidence>
<dbReference type="STRING" id="4081.A0A3Q7EZZ0"/>
<proteinExistence type="inferred from homology"/>
<dbReference type="PANTHER" id="PTHR36488:SF12">
    <property type="entry name" value="CASP-LIKE PROTEIN"/>
    <property type="match status" value="1"/>
</dbReference>
<keyword evidence="6 7" id="KW-0472">Membrane</keyword>
<evidence type="ECO:0000256" key="1">
    <source>
        <dbReference type="ARBA" id="ARBA00004651"/>
    </source>
</evidence>
<dbReference type="AlphaFoldDB" id="A0A3Q7EZZ0"/>
<evidence type="ECO:0000256" key="3">
    <source>
        <dbReference type="ARBA" id="ARBA00022475"/>
    </source>
</evidence>
<dbReference type="Pfam" id="PF04535">
    <property type="entry name" value="CASP_dom"/>
    <property type="match status" value="2"/>
</dbReference>
<organism evidence="9">
    <name type="scientific">Solanum lycopersicum</name>
    <name type="common">Tomato</name>
    <name type="synonym">Lycopersicon esculentum</name>
    <dbReference type="NCBI Taxonomy" id="4081"/>
    <lineage>
        <taxon>Eukaryota</taxon>
        <taxon>Viridiplantae</taxon>
        <taxon>Streptophyta</taxon>
        <taxon>Embryophyta</taxon>
        <taxon>Tracheophyta</taxon>
        <taxon>Spermatophyta</taxon>
        <taxon>Magnoliopsida</taxon>
        <taxon>eudicotyledons</taxon>
        <taxon>Gunneridae</taxon>
        <taxon>Pentapetalae</taxon>
        <taxon>asterids</taxon>
        <taxon>lamiids</taxon>
        <taxon>Solanales</taxon>
        <taxon>Solanaceae</taxon>
        <taxon>Solanoideae</taxon>
        <taxon>Solaneae</taxon>
        <taxon>Solanum</taxon>
        <taxon>Solanum subgen. Lycopersicon</taxon>
    </lineage>
</organism>
<keyword evidence="5 7" id="KW-1133">Transmembrane helix</keyword>
<keyword evidence="4 7" id="KW-0812">Transmembrane</keyword>
<dbReference type="OMA" id="LSIYHIM"/>
<evidence type="ECO:0000256" key="5">
    <source>
        <dbReference type="ARBA" id="ARBA00022989"/>
    </source>
</evidence>
<protein>
    <recommendedName>
        <fullName evidence="7">CASP-like protein</fullName>
    </recommendedName>
</protein>
<comment type="similarity">
    <text evidence="2 7">Belongs to the Casparian strip membrane proteins (CASP) family.</text>
</comment>
<comment type="caution">
    <text evidence="7">Lacks conserved residue(s) required for the propagation of feature annotation.</text>
</comment>
<comment type="subcellular location">
    <subcellularLocation>
        <location evidence="1 7">Cell membrane</location>
        <topology evidence="1 7">Multi-pass membrane protein</topology>
    </subcellularLocation>
</comment>
<evidence type="ECO:0000256" key="2">
    <source>
        <dbReference type="ARBA" id="ARBA00007651"/>
    </source>
</evidence>
<feature type="domain" description="Casparian strip membrane protein" evidence="8">
    <location>
        <begin position="101"/>
        <end position="135"/>
    </location>
</feature>